<protein>
    <recommendedName>
        <fullName evidence="3">Lipocalin-like protein</fullName>
    </recommendedName>
</protein>
<sequence length="255" mass="27686">MASLMLVTTACDPIVDEQHLSNSTSVENVELKATNTTPGGNEIKLEMLTPGVTGYWDYIMDVALTDTHTFVMPVTGTFNFTYRGTVGAEFFEKSVPVTITTLDHEAPPEWGALLGPDAVAGKTWVFDGVGGDGGKWWFMSPPDDVNSALTAWWNAGGECCPPVDVAGKMHFDLDGARNYKYYATAAGEALSGTYKLDLANKKLIIFDSKILGAEAGNNDQTYDIVSLTADKMVLYTPRSLKDKGTGWTFVYKPQP</sequence>
<comment type="caution">
    <text evidence="1">The sequence shown here is derived from an EMBL/GenBank/DDBJ whole genome shotgun (WGS) entry which is preliminary data.</text>
</comment>
<reference evidence="1 2" key="1">
    <citation type="submission" date="2018-07" db="EMBL/GenBank/DDBJ databases">
        <title>Genomic Encyclopedia of Archaeal and Bacterial Type Strains, Phase II (KMG-II): from individual species to whole genera.</title>
        <authorList>
            <person name="Goeker M."/>
        </authorList>
    </citation>
    <scope>NUCLEOTIDE SEQUENCE [LARGE SCALE GENOMIC DNA]</scope>
    <source>
        <strain evidence="1 2">DSM 25795</strain>
    </source>
</reference>
<accession>A0A3D9FXC5</accession>
<gene>
    <name evidence="1" type="ORF">BD847_2203</name>
</gene>
<proteinExistence type="predicted"/>
<keyword evidence="2" id="KW-1185">Reference proteome</keyword>
<dbReference type="EMBL" id="QRDQ01000008">
    <property type="protein sequence ID" value="RED25449.1"/>
    <property type="molecule type" value="Genomic_DNA"/>
</dbReference>
<organism evidence="1 2">
    <name type="scientific">Flavobacterium cutihirudinis</name>
    <dbReference type="NCBI Taxonomy" id="1265740"/>
    <lineage>
        <taxon>Bacteria</taxon>
        <taxon>Pseudomonadati</taxon>
        <taxon>Bacteroidota</taxon>
        <taxon>Flavobacteriia</taxon>
        <taxon>Flavobacteriales</taxon>
        <taxon>Flavobacteriaceae</taxon>
        <taxon>Flavobacterium</taxon>
    </lineage>
</organism>
<evidence type="ECO:0000313" key="1">
    <source>
        <dbReference type="EMBL" id="RED25449.1"/>
    </source>
</evidence>
<name>A0A3D9FXC5_9FLAO</name>
<evidence type="ECO:0008006" key="3">
    <source>
        <dbReference type="Google" id="ProtNLM"/>
    </source>
</evidence>
<evidence type="ECO:0000313" key="2">
    <source>
        <dbReference type="Proteomes" id="UP000257004"/>
    </source>
</evidence>
<dbReference type="Proteomes" id="UP000257004">
    <property type="component" value="Unassembled WGS sequence"/>
</dbReference>
<dbReference type="AlphaFoldDB" id="A0A3D9FXC5"/>